<dbReference type="InterPro" id="IPR011663">
    <property type="entry name" value="UTRA"/>
</dbReference>
<evidence type="ECO:0000256" key="2">
    <source>
        <dbReference type="ARBA" id="ARBA00023125"/>
    </source>
</evidence>
<proteinExistence type="predicted"/>
<dbReference type="InterPro" id="IPR050679">
    <property type="entry name" value="Bact_HTH_transcr_reg"/>
</dbReference>
<dbReference type="PRINTS" id="PR00035">
    <property type="entry name" value="HTHGNTR"/>
</dbReference>
<name>A0ABS5UR03_9BIFI</name>
<protein>
    <submittedName>
        <fullName evidence="5">GntR family transcriptional regulator</fullName>
    </submittedName>
</protein>
<evidence type="ECO:0000313" key="5">
    <source>
        <dbReference type="EMBL" id="MBT1173377.1"/>
    </source>
</evidence>
<dbReference type="SMART" id="SM00866">
    <property type="entry name" value="UTRA"/>
    <property type="match status" value="1"/>
</dbReference>
<accession>A0ABS5UR03</accession>
<dbReference type="Pfam" id="PF00392">
    <property type="entry name" value="GntR"/>
    <property type="match status" value="1"/>
</dbReference>
<organism evidence="5 6">
    <name type="scientific">Bifidobacterium santillanense</name>
    <dbReference type="NCBI Taxonomy" id="2809028"/>
    <lineage>
        <taxon>Bacteria</taxon>
        <taxon>Bacillati</taxon>
        <taxon>Actinomycetota</taxon>
        <taxon>Actinomycetes</taxon>
        <taxon>Bifidobacteriales</taxon>
        <taxon>Bifidobacteriaceae</taxon>
        <taxon>Bifidobacterium</taxon>
    </lineage>
</organism>
<evidence type="ECO:0000256" key="3">
    <source>
        <dbReference type="ARBA" id="ARBA00023163"/>
    </source>
</evidence>
<dbReference type="CDD" id="cd07377">
    <property type="entry name" value="WHTH_GntR"/>
    <property type="match status" value="1"/>
</dbReference>
<dbReference type="EMBL" id="JAFEJS010000009">
    <property type="protein sequence ID" value="MBT1173377.1"/>
    <property type="molecule type" value="Genomic_DNA"/>
</dbReference>
<keyword evidence="3" id="KW-0804">Transcription</keyword>
<dbReference type="Proteomes" id="UP000773064">
    <property type="component" value="Unassembled WGS sequence"/>
</dbReference>
<keyword evidence="6" id="KW-1185">Reference proteome</keyword>
<dbReference type="Gene3D" id="1.10.10.10">
    <property type="entry name" value="Winged helix-like DNA-binding domain superfamily/Winged helix DNA-binding domain"/>
    <property type="match status" value="1"/>
</dbReference>
<feature type="domain" description="HTH gntR-type" evidence="4">
    <location>
        <begin position="1"/>
        <end position="67"/>
    </location>
</feature>
<sequence length="231" mass="25690">MKSHELAVAIAEAIDAKAFPDGKLPTENQLMQQYGVTRYCVRKAIAELVTQGRVYSVRGGGMYVHERFREGYVSVNVSGLSASFAPGDMTSRVLSIGLRDAGDEVAKRLKCDPGDRVYELLRLRSLKGEPMLLEHAFFLQSVVKYLDEHIAAGSIFKYLKESQDVAVRFVDKSFRADALPEGVARAMGLTPGEPTLVVEDEVYSMGGVVFDVSRSYYNYRLGKFFSMYDVS</sequence>
<dbReference type="RefSeq" id="WP_214358631.1">
    <property type="nucleotide sequence ID" value="NZ_JAFEJS010000009.1"/>
</dbReference>
<dbReference type="SUPFAM" id="SSF46785">
    <property type="entry name" value="Winged helix' DNA-binding domain"/>
    <property type="match status" value="1"/>
</dbReference>
<gene>
    <name evidence="5" type="ORF">JS528_08465</name>
</gene>
<dbReference type="PANTHER" id="PTHR44846">
    <property type="entry name" value="MANNOSYL-D-GLYCERATE TRANSPORT/METABOLISM SYSTEM REPRESSOR MNGR-RELATED"/>
    <property type="match status" value="1"/>
</dbReference>
<dbReference type="InterPro" id="IPR036390">
    <property type="entry name" value="WH_DNA-bd_sf"/>
</dbReference>
<evidence type="ECO:0000256" key="1">
    <source>
        <dbReference type="ARBA" id="ARBA00023015"/>
    </source>
</evidence>
<evidence type="ECO:0000259" key="4">
    <source>
        <dbReference type="PROSITE" id="PS50949"/>
    </source>
</evidence>
<dbReference type="SUPFAM" id="SSF64288">
    <property type="entry name" value="Chorismate lyase-like"/>
    <property type="match status" value="1"/>
</dbReference>
<dbReference type="SMART" id="SM00345">
    <property type="entry name" value="HTH_GNTR"/>
    <property type="match status" value="1"/>
</dbReference>
<keyword evidence="2" id="KW-0238">DNA-binding</keyword>
<dbReference type="InterPro" id="IPR000524">
    <property type="entry name" value="Tscrpt_reg_HTH_GntR"/>
</dbReference>
<evidence type="ECO:0000313" key="6">
    <source>
        <dbReference type="Proteomes" id="UP000773064"/>
    </source>
</evidence>
<dbReference type="InterPro" id="IPR036388">
    <property type="entry name" value="WH-like_DNA-bd_sf"/>
</dbReference>
<dbReference type="PANTHER" id="PTHR44846:SF4">
    <property type="entry name" value="HTH GNTR-TYPE DOMAIN-CONTAINING PROTEIN"/>
    <property type="match status" value="1"/>
</dbReference>
<reference evidence="5 6" key="1">
    <citation type="journal article" date="2021" name="Environ. Microbiol.">
        <title>Genetic insights into the dark matter of the mammalian gut microbiota through targeted genome reconstruction.</title>
        <authorList>
            <person name="Lugli G.A."/>
            <person name="Alessandri G."/>
            <person name="Milani C."/>
            <person name="Viappiani A."/>
            <person name="Fontana F."/>
            <person name="Tarracchini C."/>
            <person name="Mancabelli L."/>
            <person name="Argentini C."/>
            <person name="Ruiz L."/>
            <person name="Margolles A."/>
            <person name="van Sinderen D."/>
            <person name="Turroni F."/>
            <person name="Ventura M."/>
        </authorList>
    </citation>
    <scope>NUCLEOTIDE SEQUENCE [LARGE SCALE GENOMIC DNA]</scope>
    <source>
        <strain evidence="5 6">MA2</strain>
    </source>
</reference>
<dbReference type="Gene3D" id="3.40.1410.10">
    <property type="entry name" value="Chorismate lyase-like"/>
    <property type="match status" value="1"/>
</dbReference>
<keyword evidence="1" id="KW-0805">Transcription regulation</keyword>
<dbReference type="Pfam" id="PF07702">
    <property type="entry name" value="UTRA"/>
    <property type="match status" value="1"/>
</dbReference>
<dbReference type="InterPro" id="IPR028978">
    <property type="entry name" value="Chorismate_lyase_/UTRA_dom_sf"/>
</dbReference>
<comment type="caution">
    <text evidence="5">The sequence shown here is derived from an EMBL/GenBank/DDBJ whole genome shotgun (WGS) entry which is preliminary data.</text>
</comment>
<dbReference type="PROSITE" id="PS50949">
    <property type="entry name" value="HTH_GNTR"/>
    <property type="match status" value="1"/>
</dbReference>